<comment type="caution">
    <text evidence="2">The sequence shown here is derived from an EMBL/GenBank/DDBJ whole genome shotgun (WGS) entry which is preliminary data.</text>
</comment>
<sequence>MVSNASETRPAAATAPSETPSGRRCRSAGPSLLIPALYHRPPPPNGGHLNEAWPSRVWCAGTRTRGRLVQAHQEKAVSGDDARRGRRREVLEAAWIARDSPFPQRLE</sequence>
<gene>
    <name evidence="2" type="ORF">GCM10009546_24750</name>
</gene>
<evidence type="ECO:0000256" key="1">
    <source>
        <dbReference type="SAM" id="MobiDB-lite"/>
    </source>
</evidence>
<keyword evidence="3" id="KW-1185">Reference proteome</keyword>
<feature type="compositionally biased region" description="Low complexity" evidence="1">
    <location>
        <begin position="1"/>
        <end position="20"/>
    </location>
</feature>
<dbReference type="Proteomes" id="UP001501427">
    <property type="component" value="Unassembled WGS sequence"/>
</dbReference>
<protein>
    <submittedName>
        <fullName evidence="2">Uncharacterized protein</fullName>
    </submittedName>
</protein>
<evidence type="ECO:0000313" key="3">
    <source>
        <dbReference type="Proteomes" id="UP001501427"/>
    </source>
</evidence>
<name>A0ABN1E914_9ACTN</name>
<reference evidence="2 3" key="1">
    <citation type="journal article" date="2019" name="Int. J. Syst. Evol. Microbiol.">
        <title>The Global Catalogue of Microorganisms (GCM) 10K type strain sequencing project: providing services to taxonomists for standard genome sequencing and annotation.</title>
        <authorList>
            <consortium name="The Broad Institute Genomics Platform"/>
            <consortium name="The Broad Institute Genome Sequencing Center for Infectious Disease"/>
            <person name="Wu L."/>
            <person name="Ma J."/>
        </authorList>
    </citation>
    <scope>NUCLEOTIDE SEQUENCE [LARGE SCALE GENOMIC DNA]</scope>
    <source>
        <strain evidence="2 3">JCM 10667</strain>
    </source>
</reference>
<accession>A0ABN1E914</accession>
<proteinExistence type="predicted"/>
<dbReference type="EMBL" id="BAAAHD010000023">
    <property type="protein sequence ID" value="GAA0561653.1"/>
    <property type="molecule type" value="Genomic_DNA"/>
</dbReference>
<evidence type="ECO:0000313" key="2">
    <source>
        <dbReference type="EMBL" id="GAA0561653.1"/>
    </source>
</evidence>
<feature type="region of interest" description="Disordered" evidence="1">
    <location>
        <begin position="1"/>
        <end position="28"/>
    </location>
</feature>
<organism evidence="2 3">
    <name type="scientific">Actinomadura livida</name>
    <dbReference type="NCBI Taxonomy" id="79909"/>
    <lineage>
        <taxon>Bacteria</taxon>
        <taxon>Bacillati</taxon>
        <taxon>Actinomycetota</taxon>
        <taxon>Actinomycetes</taxon>
        <taxon>Streptosporangiales</taxon>
        <taxon>Thermomonosporaceae</taxon>
        <taxon>Actinomadura</taxon>
    </lineage>
</organism>